<dbReference type="Proteomes" id="UP000192418">
    <property type="component" value="Unassembled WGS sequence"/>
</dbReference>
<reference evidence="1 2" key="1">
    <citation type="submission" date="2017-04" db="EMBL/GenBank/DDBJ databases">
        <authorList>
            <person name="Afonso C.L."/>
            <person name="Miller P.J."/>
            <person name="Scott M.A."/>
            <person name="Spackman E."/>
            <person name="Goraichik I."/>
            <person name="Dimitrov K.M."/>
            <person name="Suarez D.L."/>
            <person name="Swayne D.E."/>
        </authorList>
    </citation>
    <scope>NUCLEOTIDE SEQUENCE [LARGE SCALE GENOMIC DNA]</scope>
    <source>
        <strain evidence="1 2">DSM 3385</strain>
    </source>
</reference>
<evidence type="ECO:0008006" key="3">
    <source>
        <dbReference type="Google" id="ProtNLM"/>
    </source>
</evidence>
<evidence type="ECO:0000313" key="2">
    <source>
        <dbReference type="Proteomes" id="UP000192418"/>
    </source>
</evidence>
<dbReference type="InterPro" id="IPR024747">
    <property type="entry name" value="Pyridox_Oxase-rel"/>
</dbReference>
<dbReference type="Gene3D" id="2.30.110.10">
    <property type="entry name" value="Electron Transport, Fmn-binding Protein, Chain A"/>
    <property type="match status" value="1"/>
</dbReference>
<organism evidence="1 2">
    <name type="scientific">Desulfocicer vacuolatum DSM 3385</name>
    <dbReference type="NCBI Taxonomy" id="1121400"/>
    <lineage>
        <taxon>Bacteria</taxon>
        <taxon>Pseudomonadati</taxon>
        <taxon>Thermodesulfobacteriota</taxon>
        <taxon>Desulfobacteria</taxon>
        <taxon>Desulfobacterales</taxon>
        <taxon>Desulfobacteraceae</taxon>
        <taxon>Desulfocicer</taxon>
    </lineage>
</organism>
<dbReference type="InterPro" id="IPR012349">
    <property type="entry name" value="Split_barrel_FMN-bd"/>
</dbReference>
<proteinExistence type="predicted"/>
<dbReference type="PANTHER" id="PTHR34071:SF2">
    <property type="entry name" value="FLAVIN-NUCLEOTIDE-BINDING PROTEIN"/>
    <property type="match status" value="1"/>
</dbReference>
<dbReference type="OrthoDB" id="9794935at2"/>
<accession>A0A1W2DT77</accession>
<dbReference type="EMBL" id="FWXY01000020">
    <property type="protein sequence ID" value="SMD00617.1"/>
    <property type="molecule type" value="Genomic_DNA"/>
</dbReference>
<dbReference type="Pfam" id="PF12900">
    <property type="entry name" value="Pyridox_ox_2"/>
    <property type="match status" value="1"/>
</dbReference>
<name>A0A1W2DT77_9BACT</name>
<dbReference type="PANTHER" id="PTHR34071">
    <property type="entry name" value="5-NITROIMIDAZOLE ANTIBIOTICS RESISTANCE PROTEIN, NIMA-FAMILY-RELATED PROTEIN-RELATED"/>
    <property type="match status" value="1"/>
</dbReference>
<keyword evidence="2" id="KW-1185">Reference proteome</keyword>
<dbReference type="SUPFAM" id="SSF50475">
    <property type="entry name" value="FMN-binding split barrel"/>
    <property type="match status" value="1"/>
</dbReference>
<dbReference type="STRING" id="1121400.SAMN02746065_12041"/>
<protein>
    <recommendedName>
        <fullName evidence="3">Nitroimidazol reductase NimA, pyridoxamine 5'-phosphate oxidase superfamily</fullName>
    </recommendedName>
</protein>
<gene>
    <name evidence="1" type="ORF">SAMN02746065_12041</name>
</gene>
<dbReference type="AlphaFoldDB" id="A0A1W2DT77"/>
<evidence type="ECO:0000313" key="1">
    <source>
        <dbReference type="EMBL" id="SMD00617.1"/>
    </source>
</evidence>
<sequence>MFREMRRKEKTMSKESVAALLNLAEEGVLATTGQDNYPYAVPLNYAYHAGAIYFHCAETGQKLDNIENNNNVSFCVIKDTKIIPDDFSTKFKSVVLFGKAQELFDNKKEQGLILLLEKYSSDYLEAGKKYIKNAMDKTRVFKIEIEHMTGKETI</sequence>